<feature type="compositionally biased region" description="Low complexity" evidence="1">
    <location>
        <begin position="10"/>
        <end position="20"/>
    </location>
</feature>
<dbReference type="EMBL" id="CAJNOO010018433">
    <property type="protein sequence ID" value="CAF1527278.1"/>
    <property type="molecule type" value="Genomic_DNA"/>
</dbReference>
<evidence type="ECO:0000256" key="1">
    <source>
        <dbReference type="SAM" id="MobiDB-lite"/>
    </source>
</evidence>
<feature type="non-terminal residue" evidence="2">
    <location>
        <position position="20"/>
    </location>
</feature>
<evidence type="ECO:0000313" key="3">
    <source>
        <dbReference type="Proteomes" id="UP000663882"/>
    </source>
</evidence>
<dbReference type="AlphaFoldDB" id="A0A815UTI7"/>
<accession>A0A815UTI7</accession>
<reference evidence="2" key="1">
    <citation type="submission" date="2021-02" db="EMBL/GenBank/DDBJ databases">
        <authorList>
            <person name="Nowell W R."/>
        </authorList>
    </citation>
    <scope>NUCLEOTIDE SEQUENCE</scope>
</reference>
<proteinExistence type="predicted"/>
<evidence type="ECO:0000313" key="2">
    <source>
        <dbReference type="EMBL" id="CAF1527278.1"/>
    </source>
</evidence>
<sequence length="20" mass="2002">MAGAARRPYGSSSIIGTGSY</sequence>
<feature type="region of interest" description="Disordered" evidence="1">
    <location>
        <begin position="1"/>
        <end position="20"/>
    </location>
</feature>
<protein>
    <submittedName>
        <fullName evidence="2">Uncharacterized protein</fullName>
    </submittedName>
</protein>
<gene>
    <name evidence="2" type="ORF">RFH988_LOCUS39416</name>
</gene>
<comment type="caution">
    <text evidence="2">The sequence shown here is derived from an EMBL/GenBank/DDBJ whole genome shotgun (WGS) entry which is preliminary data.</text>
</comment>
<dbReference type="Proteomes" id="UP000663882">
    <property type="component" value="Unassembled WGS sequence"/>
</dbReference>
<name>A0A815UTI7_9BILA</name>
<organism evidence="2 3">
    <name type="scientific">Rotaria sordida</name>
    <dbReference type="NCBI Taxonomy" id="392033"/>
    <lineage>
        <taxon>Eukaryota</taxon>
        <taxon>Metazoa</taxon>
        <taxon>Spiralia</taxon>
        <taxon>Gnathifera</taxon>
        <taxon>Rotifera</taxon>
        <taxon>Eurotatoria</taxon>
        <taxon>Bdelloidea</taxon>
        <taxon>Philodinida</taxon>
        <taxon>Philodinidae</taxon>
        <taxon>Rotaria</taxon>
    </lineage>
</organism>